<dbReference type="Proteomes" id="UP000424671">
    <property type="component" value="Segment"/>
</dbReference>
<accession>A0A646QW35</accession>
<organism evidence="1 2">
    <name type="scientific">Roseobacter phage CRP-4</name>
    <dbReference type="NCBI Taxonomy" id="2559283"/>
    <lineage>
        <taxon>Viruses</taxon>
        <taxon>Duplodnaviria</taxon>
        <taxon>Heunggongvirae</taxon>
        <taxon>Uroviricota</taxon>
        <taxon>Caudoviricetes</taxon>
        <taxon>Zobellviridae</taxon>
        <taxon>Cobavirinae</taxon>
        <taxon>Veravirus</taxon>
    </lineage>
</organism>
<proteinExistence type="predicted"/>
<evidence type="ECO:0000313" key="1">
    <source>
        <dbReference type="EMBL" id="QBQ72616.1"/>
    </source>
</evidence>
<gene>
    <name evidence="1" type="ORF">CRP4_gp07</name>
</gene>
<dbReference type="GO" id="GO:0004519">
    <property type="term" value="F:endonuclease activity"/>
    <property type="evidence" value="ECO:0007669"/>
    <property type="project" value="UniProtKB-KW"/>
</dbReference>
<name>A0A646QW35_9CAUD</name>
<keyword evidence="1" id="KW-0255">Endonuclease</keyword>
<evidence type="ECO:0000313" key="2">
    <source>
        <dbReference type="Proteomes" id="UP000424671"/>
    </source>
</evidence>
<reference evidence="1 2" key="1">
    <citation type="journal article" date="2019" name="mSystems">
        <title>Diverse, abundant and novel viruses infecting the marine abundant Roseobacter RCA lineage.</title>
        <authorList>
            <person name="Zhang Z.F."/>
            <person name="Chen F."/>
            <person name="Chu X."/>
            <person name="Zhang H."/>
            <person name="Luo H.W."/>
            <person name="Zhai Z.Q."/>
            <person name="Yang M.Y."/>
            <person name="Zhao Y.L."/>
        </authorList>
    </citation>
    <scope>NUCLEOTIDE SEQUENCE [LARGE SCALE GENOMIC DNA]</scope>
</reference>
<protein>
    <submittedName>
        <fullName evidence="1">Putative HNH endonuclease</fullName>
    </submittedName>
</protein>
<keyword evidence="1" id="KW-0540">Nuclease</keyword>
<sequence length="174" mass="20403">MTPAKTMTKTCSMCRKTKPLDSFFKRKENKVDGRKAYCKPCNKVYDATKREENINVFKARCIDWKSRNKDYRRAYDTFHKGKTKSLIPSFLKDCPVEEKRVKDIYKLKGLMSLVTGVPHQVDHMWPLSDGGPHWSGNMQILTATENRRKWATVDPEVKANIQKSLEEERIRHEH</sequence>
<dbReference type="EMBL" id="MK613346">
    <property type="protein sequence ID" value="QBQ72616.1"/>
    <property type="molecule type" value="Genomic_DNA"/>
</dbReference>
<keyword evidence="1" id="KW-0378">Hydrolase</keyword>